<dbReference type="EMBL" id="CM044705">
    <property type="protein sequence ID" value="KAI5663225.1"/>
    <property type="molecule type" value="Genomic_DNA"/>
</dbReference>
<dbReference type="Proteomes" id="UP001060085">
    <property type="component" value="Linkage Group LG05"/>
</dbReference>
<evidence type="ECO:0000313" key="1">
    <source>
        <dbReference type="EMBL" id="KAI5663225.1"/>
    </source>
</evidence>
<proteinExistence type="predicted"/>
<sequence length="198" mass="23249">MGFTMSIEAQFPTHYNEETSESSHSNLYPMKAYGNFSPHAKTYEHNSYDCHEGDILGTRNDHNDRTYNRVPRNKVRNKGNYVNIDRRVHKKRGDYEGYYDSYSYGGYNCSRSSQTLGTTSRPLSYNNLKLPLLWDTFGSYDCVVCGENVEPLFYSYGVREEEKFCLVLKSLSYEVNVWWDRKCKNRKEWELNQSRLGA</sequence>
<protein>
    <submittedName>
        <fullName evidence="1">Uncharacterized protein</fullName>
    </submittedName>
</protein>
<name>A0ACC0AS93_CATRO</name>
<comment type="caution">
    <text evidence="1">The sequence shown here is derived from an EMBL/GenBank/DDBJ whole genome shotgun (WGS) entry which is preliminary data.</text>
</comment>
<reference evidence="2" key="1">
    <citation type="journal article" date="2023" name="Nat. Plants">
        <title>Single-cell RNA sequencing provides a high-resolution roadmap for understanding the multicellular compartmentation of specialized metabolism.</title>
        <authorList>
            <person name="Sun S."/>
            <person name="Shen X."/>
            <person name="Li Y."/>
            <person name="Li Y."/>
            <person name="Wang S."/>
            <person name="Li R."/>
            <person name="Zhang H."/>
            <person name="Shen G."/>
            <person name="Guo B."/>
            <person name="Wei J."/>
            <person name="Xu J."/>
            <person name="St-Pierre B."/>
            <person name="Chen S."/>
            <person name="Sun C."/>
        </authorList>
    </citation>
    <scope>NUCLEOTIDE SEQUENCE [LARGE SCALE GENOMIC DNA]</scope>
</reference>
<gene>
    <name evidence="1" type="ORF">M9H77_22548</name>
</gene>
<evidence type="ECO:0000313" key="2">
    <source>
        <dbReference type="Proteomes" id="UP001060085"/>
    </source>
</evidence>
<organism evidence="1 2">
    <name type="scientific">Catharanthus roseus</name>
    <name type="common">Madagascar periwinkle</name>
    <name type="synonym">Vinca rosea</name>
    <dbReference type="NCBI Taxonomy" id="4058"/>
    <lineage>
        <taxon>Eukaryota</taxon>
        <taxon>Viridiplantae</taxon>
        <taxon>Streptophyta</taxon>
        <taxon>Embryophyta</taxon>
        <taxon>Tracheophyta</taxon>
        <taxon>Spermatophyta</taxon>
        <taxon>Magnoliopsida</taxon>
        <taxon>eudicotyledons</taxon>
        <taxon>Gunneridae</taxon>
        <taxon>Pentapetalae</taxon>
        <taxon>asterids</taxon>
        <taxon>lamiids</taxon>
        <taxon>Gentianales</taxon>
        <taxon>Apocynaceae</taxon>
        <taxon>Rauvolfioideae</taxon>
        <taxon>Vinceae</taxon>
        <taxon>Catharanthinae</taxon>
        <taxon>Catharanthus</taxon>
    </lineage>
</organism>
<keyword evidence="2" id="KW-1185">Reference proteome</keyword>
<accession>A0ACC0AS93</accession>